<proteinExistence type="predicted"/>
<dbReference type="Gene3D" id="3.40.50.300">
    <property type="entry name" value="P-loop containing nucleotide triphosphate hydrolases"/>
    <property type="match status" value="1"/>
</dbReference>
<accession>A0A7T9XWU6</accession>
<dbReference type="InterPro" id="IPR051396">
    <property type="entry name" value="Bact_Antivir_Def_Nuclease"/>
</dbReference>
<dbReference type="RefSeq" id="WP_005164689.1">
    <property type="nucleotide sequence ID" value="NZ_CGHW01000039.1"/>
</dbReference>
<protein>
    <submittedName>
        <fullName evidence="2">AAA family ATPase</fullName>
    </submittedName>
</protein>
<dbReference type="PANTHER" id="PTHR43581">
    <property type="entry name" value="ATP/GTP PHOSPHATASE"/>
    <property type="match status" value="1"/>
</dbReference>
<gene>
    <name evidence="2" type="ORF">I6I39_07835</name>
</gene>
<feature type="domain" description="AAA+ ATPase" evidence="1">
    <location>
        <begin position="24"/>
        <end position="334"/>
    </location>
</feature>
<sequence length="412" mass="47312">MEKFLTKINYSLGIEETRHDINVNSRILIVTGGNGCGKTSLLNQINSKIKTLCVEKKHSQISDIQRDIKYWEEQLNSFPRGNAQHQNAKNQLKYQRESLNSLEKGVTLEFKDINEISALLDEKKAIFNYFQADRKATILESIGATKVSLQEKLDKNYAYNNMNLGNEFENHLVNLKTRQSFAKTFDNNESLYESMETWFINLEKSISFLMEDESFKLIFDPDKFKFHLQQDSKPPYTFQTLSSGYSSIFNILSELIMMTEANHISPSDLQGIVLIDEIDAHLHVSLQRKILPFLTRTYPRIQFIVTTHSPFVIGSLDNAIIYDLSSQQEFSDLSNYSYETIIEGLLGVPVVSISLEKDTKRLSALLVEENVDNAAITELVEKLSPHQENLDDESAVFLLKARRVLREDKETK</sequence>
<evidence type="ECO:0000313" key="2">
    <source>
        <dbReference type="EMBL" id="QQU48582.1"/>
    </source>
</evidence>
<dbReference type="GO" id="GO:0016887">
    <property type="term" value="F:ATP hydrolysis activity"/>
    <property type="evidence" value="ECO:0007669"/>
    <property type="project" value="InterPro"/>
</dbReference>
<dbReference type="InterPro" id="IPR003959">
    <property type="entry name" value="ATPase_AAA_core"/>
</dbReference>
<organism evidence="2 3">
    <name type="scientific">Yersinia enterocolitica</name>
    <dbReference type="NCBI Taxonomy" id="630"/>
    <lineage>
        <taxon>Bacteria</taxon>
        <taxon>Pseudomonadati</taxon>
        <taxon>Pseudomonadota</taxon>
        <taxon>Gammaproteobacteria</taxon>
        <taxon>Enterobacterales</taxon>
        <taxon>Yersiniaceae</taxon>
        <taxon>Yersinia</taxon>
    </lineage>
</organism>
<dbReference type="Proteomes" id="UP000595309">
    <property type="component" value="Chromosome"/>
</dbReference>
<dbReference type="InterPro" id="IPR027417">
    <property type="entry name" value="P-loop_NTPase"/>
</dbReference>
<dbReference type="InterPro" id="IPR003593">
    <property type="entry name" value="AAA+_ATPase"/>
</dbReference>
<reference evidence="2 3" key="1">
    <citation type="submission" date="2021-01" db="EMBL/GenBank/DDBJ databases">
        <title>FDA dAtabase for Regulatory Grade micrObial Sequences (FDA-ARGOS): Supporting development and validation of Infectious Disease Dx tests.</title>
        <authorList>
            <person name="Blissenbach B."/>
            <person name="Krut O."/>
            <person name="Tallon L."/>
            <person name="Sadzewicz L."/>
            <person name="Zhao X."/>
            <person name="Boylan J."/>
            <person name="Ott S."/>
            <person name="Bowen H."/>
            <person name="Vavikolanu K."/>
            <person name="Mehta A."/>
            <person name="Aluvathingal J."/>
            <person name="Nadendla S."/>
            <person name="Yan Y."/>
            <person name="Sichtig H."/>
        </authorList>
    </citation>
    <scope>NUCLEOTIDE SEQUENCE [LARGE SCALE GENOMIC DNA]</scope>
    <source>
        <strain evidence="2 3">FDAARGOS_1082</strain>
    </source>
</reference>
<dbReference type="GO" id="GO:0005524">
    <property type="term" value="F:ATP binding"/>
    <property type="evidence" value="ECO:0007669"/>
    <property type="project" value="InterPro"/>
</dbReference>
<evidence type="ECO:0000259" key="1">
    <source>
        <dbReference type="SMART" id="SM00382"/>
    </source>
</evidence>
<dbReference type="EMBL" id="CP068146">
    <property type="protein sequence ID" value="QQU48582.1"/>
    <property type="molecule type" value="Genomic_DNA"/>
</dbReference>
<dbReference type="PANTHER" id="PTHR43581:SF2">
    <property type="entry name" value="EXCINUCLEASE ATPASE SUBUNIT"/>
    <property type="match status" value="1"/>
</dbReference>
<dbReference type="SMART" id="SM00382">
    <property type="entry name" value="AAA"/>
    <property type="match status" value="1"/>
</dbReference>
<dbReference type="AlphaFoldDB" id="A0A7T9XWU6"/>
<evidence type="ECO:0000313" key="3">
    <source>
        <dbReference type="Proteomes" id="UP000595309"/>
    </source>
</evidence>
<dbReference type="Pfam" id="PF13304">
    <property type="entry name" value="AAA_21"/>
    <property type="match status" value="1"/>
</dbReference>
<dbReference type="SUPFAM" id="SSF52540">
    <property type="entry name" value="P-loop containing nucleoside triphosphate hydrolases"/>
    <property type="match status" value="1"/>
</dbReference>
<name>A0A7T9XWU6_YEREN</name>